<reference evidence="2 3" key="2">
    <citation type="journal article" date="2012" name="Open Biol.">
        <title>Characteristics of nucleosomes and linker DNA regions on the genome of the basidiomycete Mixia osmundae revealed by mono- and dinucleosome mapping.</title>
        <authorList>
            <person name="Nishida H."/>
            <person name="Kondo S."/>
            <person name="Matsumoto T."/>
            <person name="Suzuki Y."/>
            <person name="Yoshikawa H."/>
            <person name="Taylor T.D."/>
            <person name="Sugiyama J."/>
        </authorList>
    </citation>
    <scope>NUCLEOTIDE SEQUENCE [LARGE SCALE GENOMIC DNA]</scope>
    <source>
        <strain evidence="3">CBS 9802 / IAM 14324 / JCM 22182 / KY 12970</strain>
    </source>
</reference>
<dbReference type="EMBL" id="BABT02000216">
    <property type="protein sequence ID" value="GAA99145.1"/>
    <property type="molecule type" value="Genomic_DNA"/>
</dbReference>
<comment type="catalytic activity">
    <reaction evidence="1">
        <text>S-ubiquitinyl-[E2 ubiquitin-conjugating enzyme]-L-cysteine + [acceptor protein]-L-lysine = [E2 ubiquitin-conjugating enzyme]-L-cysteine + N(6)-ubiquitinyl-[acceptor protein]-L-lysine.</text>
        <dbReference type="EC" id="2.3.2.27"/>
    </reaction>
</comment>
<dbReference type="Gene3D" id="3.30.40.10">
    <property type="entry name" value="Zinc/RING finger domain, C3HC4 (zinc finger)"/>
    <property type="match status" value="1"/>
</dbReference>
<keyword evidence="1" id="KW-0233">DNA recombination</keyword>
<keyword evidence="1" id="KW-0833">Ubl conjugation pathway</keyword>
<dbReference type="InterPro" id="IPR036388">
    <property type="entry name" value="WH-like_DNA-bd_sf"/>
</dbReference>
<comment type="similarity">
    <text evidence="1">Belongs to the NSE1 family.</text>
</comment>
<keyword evidence="1" id="KW-0479">Metal-binding</keyword>
<accession>G7E8I5</accession>
<dbReference type="AlphaFoldDB" id="G7E8I5"/>
<dbReference type="HOGENOM" id="CLU_1166087_0_0_1"/>
<evidence type="ECO:0000256" key="1">
    <source>
        <dbReference type="RuleBase" id="RU368018"/>
    </source>
</evidence>
<dbReference type="EC" id="2.3.2.27" evidence="1"/>
<sequence>MLKRSCEIAQVETSELADALTTINATLSELGFEIRHTIEQRTGKACYVFVNTMEDKASAASSDMNHAELSYLKVLIGKILGEPSLRYCIDHAEALRASNDKSIQPQITKTQAQKTLSIYIAKGWLEKSPKGNYCLSTRTLVELGKFFEGYEAETQDWQCASCLSPVTIGYQCASCPTRLHKFCVTRGTGRQHICPKCKVAWPATSSPCLVIGEDAGVRTKRAKSEELSSGEAESEDDV</sequence>
<dbReference type="InterPro" id="IPR011513">
    <property type="entry name" value="Nse1"/>
</dbReference>
<dbReference type="GO" id="GO:0030915">
    <property type="term" value="C:Smc5-Smc6 complex"/>
    <property type="evidence" value="ECO:0007669"/>
    <property type="project" value="UniProtKB-UniRule"/>
</dbReference>
<dbReference type="InterPro" id="IPR013083">
    <property type="entry name" value="Znf_RING/FYVE/PHD"/>
</dbReference>
<dbReference type="GO" id="GO:0000724">
    <property type="term" value="P:double-strand break repair via homologous recombination"/>
    <property type="evidence" value="ECO:0007669"/>
    <property type="project" value="TreeGrafter"/>
</dbReference>
<name>G7E8I5_MIXOS</name>
<dbReference type="Gene3D" id="3.90.1150.220">
    <property type="match status" value="1"/>
</dbReference>
<dbReference type="InParanoid" id="G7E8I5"/>
<reference evidence="2 3" key="1">
    <citation type="journal article" date="2011" name="J. Gen. Appl. Microbiol.">
        <title>Draft genome sequencing of the enigmatic basidiomycete Mixia osmundae.</title>
        <authorList>
            <person name="Nishida H."/>
            <person name="Nagatsuka Y."/>
            <person name="Sugiyama J."/>
        </authorList>
    </citation>
    <scope>NUCLEOTIDE SEQUENCE [LARGE SCALE GENOMIC DNA]</scope>
    <source>
        <strain evidence="3">CBS 9802 / IAM 14324 / JCM 22182 / KY 12970</strain>
    </source>
</reference>
<dbReference type="STRING" id="764103.G7E8I5"/>
<keyword evidence="1" id="KW-0863">Zinc-finger</keyword>
<keyword evidence="1" id="KW-0862">Zinc</keyword>
<dbReference type="GO" id="GO:0008270">
    <property type="term" value="F:zinc ion binding"/>
    <property type="evidence" value="ECO:0007669"/>
    <property type="project" value="UniProtKB-KW"/>
</dbReference>
<protein>
    <recommendedName>
        <fullName evidence="1">Non-structural maintenance of chromosomes element 1 homolog</fullName>
        <ecNumber evidence="1">2.3.2.27</ecNumber>
    </recommendedName>
</protein>
<keyword evidence="1" id="KW-0808">Transferase</keyword>
<dbReference type="Pfam" id="PF07574">
    <property type="entry name" value="SMC_Nse1"/>
    <property type="match status" value="1"/>
</dbReference>
<dbReference type="GO" id="GO:0005634">
    <property type="term" value="C:nucleus"/>
    <property type="evidence" value="ECO:0007669"/>
    <property type="project" value="UniProtKB-SubCell"/>
</dbReference>
<comment type="caution">
    <text evidence="2">The sequence shown here is derived from an EMBL/GenBank/DDBJ whole genome shotgun (WGS) entry which is preliminary data.</text>
</comment>
<dbReference type="PANTHER" id="PTHR20973:SF0">
    <property type="entry name" value="NON-STRUCTURAL MAINTENANCE OF CHROMOSOMES ELEMENT 1 HOMOLOG"/>
    <property type="match status" value="1"/>
</dbReference>
<dbReference type="RefSeq" id="XP_014567470.1">
    <property type="nucleotide sequence ID" value="XM_014711984.1"/>
</dbReference>
<dbReference type="Proteomes" id="UP000009131">
    <property type="component" value="Unassembled WGS sequence"/>
</dbReference>
<gene>
    <name evidence="2" type="primary">Mo05836</name>
    <name evidence="2" type="ORF">E5Q_05836</name>
</gene>
<keyword evidence="1" id="KW-0227">DNA damage</keyword>
<keyword evidence="1" id="KW-0539">Nucleus</keyword>
<proteinExistence type="inferred from homology"/>
<comment type="subunit">
    <text evidence="1">Component of the Smc5-Smc6 complex.</text>
</comment>
<evidence type="ECO:0000313" key="2">
    <source>
        <dbReference type="EMBL" id="GAA99145.1"/>
    </source>
</evidence>
<organism evidence="2 3">
    <name type="scientific">Mixia osmundae (strain CBS 9802 / IAM 14324 / JCM 22182 / KY 12970)</name>
    <dbReference type="NCBI Taxonomy" id="764103"/>
    <lineage>
        <taxon>Eukaryota</taxon>
        <taxon>Fungi</taxon>
        <taxon>Dikarya</taxon>
        <taxon>Basidiomycota</taxon>
        <taxon>Pucciniomycotina</taxon>
        <taxon>Mixiomycetes</taxon>
        <taxon>Mixiales</taxon>
        <taxon>Mixiaceae</taxon>
        <taxon>Mixia</taxon>
    </lineage>
</organism>
<dbReference type="PANTHER" id="PTHR20973">
    <property type="entry name" value="NON-SMC ELEMENT 1-RELATED"/>
    <property type="match status" value="1"/>
</dbReference>
<comment type="subcellular location">
    <subcellularLocation>
        <location evidence="1">Nucleus</location>
    </subcellularLocation>
</comment>
<dbReference type="eggNOG" id="KOG4718">
    <property type="taxonomic scope" value="Eukaryota"/>
</dbReference>
<dbReference type="OMA" id="ACINHSC"/>
<dbReference type="Gene3D" id="1.10.10.10">
    <property type="entry name" value="Winged helix-like DNA-binding domain superfamily/Winged helix DNA-binding domain"/>
    <property type="match status" value="1"/>
</dbReference>
<keyword evidence="3" id="KW-1185">Reference proteome</keyword>
<keyword evidence="1" id="KW-0234">DNA repair</keyword>
<evidence type="ECO:0000313" key="3">
    <source>
        <dbReference type="Proteomes" id="UP000009131"/>
    </source>
</evidence>
<dbReference type="GO" id="GO:0061630">
    <property type="term" value="F:ubiquitin protein ligase activity"/>
    <property type="evidence" value="ECO:0007669"/>
    <property type="project" value="UniProtKB-EC"/>
</dbReference>
<dbReference type="OrthoDB" id="185455at2759"/>
<comment type="function">
    <text evidence="1">Acts in a DNA repair pathway for removal of UV-induced DNA damage that is distinct from classical nucleotide excision repair and in repair of ionizing radiation damage. Functions in homologous recombination repair of DNA double strand breaks and in recovery of stalled replication forks.</text>
</comment>